<dbReference type="Pfam" id="PF02620">
    <property type="entry name" value="YceD"/>
    <property type="match status" value="1"/>
</dbReference>
<accession>A0ABV9KAF3</accession>
<dbReference type="EMBL" id="JBHSGO010000216">
    <property type="protein sequence ID" value="MFC4666848.1"/>
    <property type="molecule type" value="Genomic_DNA"/>
</dbReference>
<reference evidence="2" key="1">
    <citation type="journal article" date="2019" name="Int. J. Syst. Evol. Microbiol.">
        <title>The Global Catalogue of Microorganisms (GCM) 10K type strain sequencing project: providing services to taxonomists for standard genome sequencing and annotation.</title>
        <authorList>
            <consortium name="The Broad Institute Genomics Platform"/>
            <consortium name="The Broad Institute Genome Sequencing Center for Infectious Disease"/>
            <person name="Wu L."/>
            <person name="Ma J."/>
        </authorList>
    </citation>
    <scope>NUCLEOTIDE SEQUENCE [LARGE SCALE GENOMIC DNA]</scope>
    <source>
        <strain evidence="2">CGMCC 4.7357</strain>
    </source>
</reference>
<comment type="caution">
    <text evidence="1">The sequence shown here is derived from an EMBL/GenBank/DDBJ whole genome shotgun (WGS) entry which is preliminary data.</text>
</comment>
<gene>
    <name evidence="1" type="ORF">ACFO3G_09610</name>
</gene>
<dbReference type="Proteomes" id="UP001596020">
    <property type="component" value="Unassembled WGS sequence"/>
</dbReference>
<dbReference type="RefSeq" id="WP_380080313.1">
    <property type="nucleotide sequence ID" value="NZ_JBHSGO010000216.1"/>
</dbReference>
<keyword evidence="2" id="KW-1185">Reference proteome</keyword>
<evidence type="ECO:0000313" key="2">
    <source>
        <dbReference type="Proteomes" id="UP001596020"/>
    </source>
</evidence>
<dbReference type="InterPro" id="IPR003772">
    <property type="entry name" value="YceD"/>
</dbReference>
<evidence type="ECO:0000313" key="1">
    <source>
        <dbReference type="EMBL" id="MFC4666848.1"/>
    </source>
</evidence>
<organism evidence="1 2">
    <name type="scientific">Falsiporphyromonas endometrii</name>
    <dbReference type="NCBI Taxonomy" id="1387297"/>
    <lineage>
        <taxon>Bacteria</taxon>
        <taxon>Pseudomonadati</taxon>
        <taxon>Bacteroidota</taxon>
        <taxon>Bacteroidia</taxon>
        <taxon>Bacteroidales</taxon>
        <taxon>Porphyromonadaceae</taxon>
        <taxon>Falsiporphyromonas</taxon>
    </lineage>
</organism>
<protein>
    <submittedName>
        <fullName evidence="1">YceD family protein</fullName>
    </submittedName>
</protein>
<sequence length="170" mass="19418">MVENKTYKIDLKAIVGDCHRESFILDDAYFADSEKIETDGGYVEATVDITKTAGVFDVQIELKGKIKTICDRCLDELICPVDTSAHLMVKLGEEYEEESEDIITIPEKEATLDLSWLLYEFVELSLPMKKVHPESECNQDMIDKLYDFGEEDAPKDPRWAELSKLKDKLS</sequence>
<proteinExistence type="predicted"/>
<name>A0ABV9KAF3_9PORP</name>